<dbReference type="RefSeq" id="WP_011142192.1">
    <property type="nucleotide sequence ID" value="NC_005125.1"/>
</dbReference>
<evidence type="ECO:0000313" key="2">
    <source>
        <dbReference type="EMBL" id="BAC90136.1"/>
    </source>
</evidence>
<dbReference type="EMBL" id="BA000045">
    <property type="protein sequence ID" value="BAC90136.1"/>
    <property type="molecule type" value="Genomic_DNA"/>
</dbReference>
<dbReference type="SMR" id="Q7NII8"/>
<dbReference type="GO" id="GO:0016757">
    <property type="term" value="F:glycosyltransferase activity"/>
    <property type="evidence" value="ECO:0007669"/>
    <property type="project" value="InterPro"/>
</dbReference>
<name>Q7NII8_GLOVI</name>
<dbReference type="PANTHER" id="PTHR12526:SF637">
    <property type="entry name" value="GLYCOSYLTRANSFERASE EPSF-RELATED"/>
    <property type="match status" value="1"/>
</dbReference>
<evidence type="ECO:0000313" key="3">
    <source>
        <dbReference type="Proteomes" id="UP000000557"/>
    </source>
</evidence>
<reference evidence="2 3" key="2">
    <citation type="journal article" date="2003" name="DNA Res.">
        <title>Complete genome structure of Gloeobacter violaceus PCC 7421, a cyanobacterium that lacks thylakoids (supplement).</title>
        <authorList>
            <person name="Nakamura Y."/>
            <person name="Kaneko T."/>
            <person name="Sato S."/>
            <person name="Mimuro M."/>
            <person name="Miyashita H."/>
            <person name="Tsuchiya T."/>
            <person name="Sasamoto S."/>
            <person name="Watanabe A."/>
            <person name="Kawashima K."/>
            <person name="Kishida Y."/>
            <person name="Kiyokawa C."/>
            <person name="Kohara M."/>
            <person name="Matsumoto M."/>
            <person name="Matsuno A."/>
            <person name="Nakazaki N."/>
            <person name="Shimpo S."/>
            <person name="Takeuchi C."/>
            <person name="Yamada M."/>
            <person name="Tabata S."/>
        </authorList>
    </citation>
    <scope>NUCLEOTIDE SEQUENCE [LARGE SCALE GENOMIC DNA]</scope>
    <source>
        <strain evidence="3">ATCC 29082 / PCC 7421</strain>
    </source>
</reference>
<keyword evidence="3" id="KW-1185">Reference proteome</keyword>
<feature type="domain" description="Glycosyl transferase family 1" evidence="1">
    <location>
        <begin position="214"/>
        <end position="366"/>
    </location>
</feature>
<proteinExistence type="predicted"/>
<dbReference type="HOGENOM" id="CLU_671976_0_0_3"/>
<dbReference type="AlphaFoldDB" id="Q7NII8"/>
<sequence>MRRPIWTIFYQFDPWGTSIGGIQTAIRACIRYAPEVFDLRLVGTAGDDRHPVGQWRDGELDGRQLRFLPLFVSGDDNVRRKIPTTLTYTAALLGKRIEGDFLHFHRLEPALAARGWSGEKTYFVHNDVRAQMLTSERKDALLWQRFPSGYFALERQILGDFDQILSCNSESTTFYRERYPRLAGRIHTFRYMLDTSLYHPPTPGEELAQRRALAAQMGLEPETRFLLFAGRLHAQKDPLLLLRAVQELDEPGVHLLMAGAGELETEIRRTVGALGLADRVSLLGPVPRERMAVLHRASTLVVLSSVYEGLPLVVLEALSSGKPVVSTASGDTPRILVSGSGLISRERTPTALADALRTVLHHPSAFPAERCLEAARPYQARTVVGELANEMLARFQTRRTVGAA</sequence>
<dbReference type="eggNOG" id="COG0438">
    <property type="taxonomic scope" value="Bacteria"/>
</dbReference>
<evidence type="ECO:0000259" key="1">
    <source>
        <dbReference type="Pfam" id="PF00534"/>
    </source>
</evidence>
<dbReference type="OrthoDB" id="9806653at2"/>
<dbReference type="EnsemblBacteria" id="BAC90136">
    <property type="protein sequence ID" value="BAC90136"/>
    <property type="gene ID" value="BAC90136"/>
</dbReference>
<dbReference type="InParanoid" id="Q7NII8"/>
<gene>
    <name evidence="2" type="ordered locus">gll2195</name>
</gene>
<dbReference type="CDD" id="cd03819">
    <property type="entry name" value="GT4_WavL-like"/>
    <property type="match status" value="1"/>
</dbReference>
<dbReference type="KEGG" id="gvi:gll2195"/>
<dbReference type="InterPro" id="IPR001296">
    <property type="entry name" value="Glyco_trans_1"/>
</dbReference>
<dbReference type="CAZy" id="GT4">
    <property type="family name" value="Glycosyltransferase Family 4"/>
</dbReference>
<organism evidence="2 3">
    <name type="scientific">Gloeobacter violaceus (strain ATCC 29082 / PCC 7421)</name>
    <dbReference type="NCBI Taxonomy" id="251221"/>
    <lineage>
        <taxon>Bacteria</taxon>
        <taxon>Bacillati</taxon>
        <taxon>Cyanobacteriota</taxon>
        <taxon>Cyanophyceae</taxon>
        <taxon>Gloeobacterales</taxon>
        <taxon>Gloeobacteraceae</taxon>
        <taxon>Gloeobacter</taxon>
    </lineage>
</organism>
<accession>Q7NII8</accession>
<dbReference type="PhylomeDB" id="Q7NII8"/>
<reference evidence="2 3" key="1">
    <citation type="journal article" date="2003" name="DNA Res.">
        <title>Complete genome structure of Gloeobacter violaceus PCC 7421, a cyanobacterium that lacks thylakoids.</title>
        <authorList>
            <person name="Nakamura Y."/>
            <person name="Kaneko T."/>
            <person name="Sato S."/>
            <person name="Mimuro M."/>
            <person name="Miyashita H."/>
            <person name="Tsuchiya T."/>
            <person name="Sasamoto S."/>
            <person name="Watanabe A."/>
            <person name="Kawashima K."/>
            <person name="Kishida Y."/>
            <person name="Kiyokawa C."/>
            <person name="Kohara M."/>
            <person name="Matsumoto M."/>
            <person name="Matsuno A."/>
            <person name="Nakazaki N."/>
            <person name="Shimpo S."/>
            <person name="Takeuchi C."/>
            <person name="Yamada M."/>
            <person name="Tabata S."/>
        </authorList>
    </citation>
    <scope>NUCLEOTIDE SEQUENCE [LARGE SCALE GENOMIC DNA]</scope>
    <source>
        <strain evidence="3">ATCC 29082 / PCC 7421</strain>
    </source>
</reference>
<dbReference type="Pfam" id="PF00534">
    <property type="entry name" value="Glycos_transf_1"/>
    <property type="match status" value="1"/>
</dbReference>
<dbReference type="PANTHER" id="PTHR12526">
    <property type="entry name" value="GLYCOSYLTRANSFERASE"/>
    <property type="match status" value="1"/>
</dbReference>
<dbReference type="STRING" id="251221.gene:10759690"/>
<protein>
    <submittedName>
        <fullName evidence="2">Gll2195 protein</fullName>
    </submittedName>
</protein>
<dbReference type="SUPFAM" id="SSF53756">
    <property type="entry name" value="UDP-Glycosyltransferase/glycogen phosphorylase"/>
    <property type="match status" value="1"/>
</dbReference>
<dbReference type="Gene3D" id="3.40.50.2000">
    <property type="entry name" value="Glycogen Phosphorylase B"/>
    <property type="match status" value="2"/>
</dbReference>
<dbReference type="Proteomes" id="UP000000557">
    <property type="component" value="Chromosome"/>
</dbReference>